<evidence type="ECO:0000259" key="2">
    <source>
        <dbReference type="Pfam" id="PF17188"/>
    </source>
</evidence>
<protein>
    <recommendedName>
        <fullName evidence="5">Anti sigma-E protein RseA N-terminal domain-containing protein</fullName>
    </recommendedName>
</protein>
<evidence type="ECO:0008006" key="5">
    <source>
        <dbReference type="Google" id="ProtNLM"/>
    </source>
</evidence>
<gene>
    <name evidence="3" type="ORF">E1H14_10705</name>
</gene>
<dbReference type="InterPro" id="IPR033436">
    <property type="entry name" value="MucB/RseB_C"/>
</dbReference>
<dbReference type="Gene3D" id="3.30.200.100">
    <property type="entry name" value="MucB/RseB, C-terminal domain"/>
    <property type="match status" value="1"/>
</dbReference>
<dbReference type="EMBL" id="SMRS01000008">
    <property type="protein sequence ID" value="KAA0873820.1"/>
    <property type="molecule type" value="Genomic_DNA"/>
</dbReference>
<dbReference type="Proteomes" id="UP000325302">
    <property type="component" value="Unassembled WGS sequence"/>
</dbReference>
<dbReference type="PANTHER" id="PTHR38104">
    <property type="match status" value="1"/>
</dbReference>
<keyword evidence="4" id="KW-1185">Reference proteome</keyword>
<dbReference type="Pfam" id="PF03872">
    <property type="entry name" value="RseA_N"/>
    <property type="match status" value="1"/>
</dbReference>
<dbReference type="InterPro" id="IPR052383">
    <property type="entry name" value="Anti-sigma-E_RseA-like"/>
</dbReference>
<evidence type="ECO:0000313" key="3">
    <source>
        <dbReference type="EMBL" id="KAA0873820.1"/>
    </source>
</evidence>
<comment type="caution">
    <text evidence="3">The sequence shown here is derived from an EMBL/GenBank/DDBJ whole genome shotgun (WGS) entry which is preliminary data.</text>
</comment>
<evidence type="ECO:0000313" key="4">
    <source>
        <dbReference type="Proteomes" id="UP000325302"/>
    </source>
</evidence>
<dbReference type="Gene3D" id="1.10.10.880">
    <property type="entry name" value="Anti sigma-E protein RseA, N-terminal domain"/>
    <property type="match status" value="1"/>
</dbReference>
<dbReference type="InterPro" id="IPR036147">
    <property type="entry name" value="Anti-sigma_E_RseA_N_sf"/>
</dbReference>
<dbReference type="PANTHER" id="PTHR38104:SF1">
    <property type="entry name" value="ANTI-SIGMA-E FACTOR RSEA"/>
    <property type="match status" value="1"/>
</dbReference>
<sequence length="281" mass="30372">MTTQNDALSALMDGELSELELRRLLKASATDAEVAAKWQRYHLVRDVMHQQVPCKSMDLAQRVSVALDDTPSIPQDPDEPDHLRLPRHVSLVSSLASMAVAASVTAVVILGAGWYQQDTSVGSAALAQAPANLSLPNTANSRHQYAQLTSLGQLPSGYSSFAADADVIRMSDDLSHYIQQHRHLLAEQAQPGWEIAWVPQGYAKVRHDFTQAGEVVVFSNGRSHFSVSVEALGPKHAAEGISYQGDLIALGRVQDESFVAVVGEMPLMVAERIAASVVSVR</sequence>
<evidence type="ECO:0000259" key="1">
    <source>
        <dbReference type="Pfam" id="PF03872"/>
    </source>
</evidence>
<name>A0A5A9VZ70_9GAMM</name>
<dbReference type="SUPFAM" id="SSF89069">
    <property type="entry name" value="N-terminal, cytoplasmic domain of anti-sigmaE factor RseA"/>
    <property type="match status" value="1"/>
</dbReference>
<dbReference type="InterPro" id="IPR005572">
    <property type="entry name" value="Anti-sigma_E_RseA_N"/>
</dbReference>
<organism evidence="3 4">
    <name type="scientific">Nitrincola tapanii</name>
    <dbReference type="NCBI Taxonomy" id="1708751"/>
    <lineage>
        <taxon>Bacteria</taxon>
        <taxon>Pseudomonadati</taxon>
        <taxon>Pseudomonadota</taxon>
        <taxon>Gammaproteobacteria</taxon>
        <taxon>Oceanospirillales</taxon>
        <taxon>Oceanospirillaceae</taxon>
        <taxon>Nitrincola</taxon>
    </lineage>
</organism>
<feature type="domain" description="MucB/RseB C-terminal" evidence="2">
    <location>
        <begin position="188"/>
        <end position="277"/>
    </location>
</feature>
<proteinExistence type="predicted"/>
<dbReference type="Pfam" id="PF17188">
    <property type="entry name" value="MucB_RseB_C"/>
    <property type="match status" value="1"/>
</dbReference>
<dbReference type="GO" id="GO:0016989">
    <property type="term" value="F:sigma factor antagonist activity"/>
    <property type="evidence" value="ECO:0007669"/>
    <property type="project" value="InterPro"/>
</dbReference>
<feature type="domain" description="Anti sigma-E protein RseA N-terminal" evidence="1">
    <location>
        <begin position="4"/>
        <end position="87"/>
    </location>
</feature>
<dbReference type="InterPro" id="IPR038484">
    <property type="entry name" value="MucB/RseB_C_sf"/>
</dbReference>
<dbReference type="RefSeq" id="WP_149391474.1">
    <property type="nucleotide sequence ID" value="NZ_SMRS01000008.1"/>
</dbReference>
<reference evidence="3 4" key="1">
    <citation type="submission" date="2019-03" db="EMBL/GenBank/DDBJ databases">
        <title>Nitrincola sp. nov. isolated from an Indian soda lake.</title>
        <authorList>
            <person name="Joshi A."/>
            <person name="Thite S.V."/>
            <person name="Joseph N."/>
            <person name="Dhotre D."/>
            <person name="Moorthy M."/>
            <person name="Shouche Y.S."/>
        </authorList>
    </citation>
    <scope>NUCLEOTIDE SEQUENCE [LARGE SCALE GENOMIC DNA]</scope>
    <source>
        <strain evidence="3 4">MEB193</strain>
    </source>
</reference>
<accession>A0A5A9VZ70</accession>
<dbReference type="AlphaFoldDB" id="A0A5A9VZ70"/>
<dbReference type="CDD" id="cd16328">
    <property type="entry name" value="RseA_N"/>
    <property type="match status" value="1"/>
</dbReference>
<dbReference type="OrthoDB" id="5734981at2"/>